<feature type="signal peptide" evidence="1">
    <location>
        <begin position="1"/>
        <end position="25"/>
    </location>
</feature>
<keyword evidence="1" id="KW-0732">Signal</keyword>
<dbReference type="EMBL" id="JH711575">
    <property type="protein sequence ID" value="EIW84272.1"/>
    <property type="molecule type" value="Genomic_DNA"/>
</dbReference>
<dbReference type="Proteomes" id="UP000053558">
    <property type="component" value="Unassembled WGS sequence"/>
</dbReference>
<dbReference type="GO" id="GO:0016787">
    <property type="term" value="F:hydrolase activity"/>
    <property type="evidence" value="ECO:0007669"/>
    <property type="project" value="UniProtKB-KW"/>
</dbReference>
<dbReference type="Pfam" id="PF13088">
    <property type="entry name" value="BNR_2"/>
    <property type="match status" value="1"/>
</dbReference>
<dbReference type="InterPro" id="IPR036278">
    <property type="entry name" value="Sialidase_sf"/>
</dbReference>
<dbReference type="PANTHER" id="PTHR38792">
    <property type="entry name" value="BNR/ASP-BOX REPEAT DOMAIN PROTEIN (AFU_ORTHOLOGUE AFUA_7G06430)-RELATED"/>
    <property type="match status" value="1"/>
</dbReference>
<feature type="domain" description="Sialidase" evidence="2">
    <location>
        <begin position="80"/>
        <end position="216"/>
    </location>
</feature>
<dbReference type="AlphaFoldDB" id="A0A5M3MYQ5"/>
<dbReference type="OrthoDB" id="2739686at2759"/>
<dbReference type="PANTHER" id="PTHR38792:SF3">
    <property type="entry name" value="BNR_ASP-BOX REPEAT DOMAIN PROTEIN (AFU_ORTHOLOGUE AFUA_7G06430)-RELATED"/>
    <property type="match status" value="1"/>
</dbReference>
<gene>
    <name evidence="3" type="ORF">CONPUDRAFT_119989</name>
</gene>
<evidence type="ECO:0000256" key="1">
    <source>
        <dbReference type="SAM" id="SignalP"/>
    </source>
</evidence>
<dbReference type="SUPFAM" id="SSF50939">
    <property type="entry name" value="Sialidases"/>
    <property type="match status" value="1"/>
</dbReference>
<dbReference type="GeneID" id="19199515"/>
<keyword evidence="3" id="KW-0378">Hydrolase</keyword>
<dbReference type="KEGG" id="cput:CONPUDRAFT_119989"/>
<organism evidence="3 4">
    <name type="scientific">Coniophora puteana (strain RWD-64-598)</name>
    <name type="common">Brown rot fungus</name>
    <dbReference type="NCBI Taxonomy" id="741705"/>
    <lineage>
        <taxon>Eukaryota</taxon>
        <taxon>Fungi</taxon>
        <taxon>Dikarya</taxon>
        <taxon>Basidiomycota</taxon>
        <taxon>Agaricomycotina</taxon>
        <taxon>Agaricomycetes</taxon>
        <taxon>Agaricomycetidae</taxon>
        <taxon>Boletales</taxon>
        <taxon>Coniophorineae</taxon>
        <taxon>Coniophoraceae</taxon>
        <taxon>Coniophora</taxon>
    </lineage>
</organism>
<evidence type="ECO:0000313" key="3">
    <source>
        <dbReference type="EMBL" id="EIW84272.1"/>
    </source>
</evidence>
<keyword evidence="4" id="KW-1185">Reference proteome</keyword>
<evidence type="ECO:0000313" key="4">
    <source>
        <dbReference type="Proteomes" id="UP000053558"/>
    </source>
</evidence>
<proteinExistence type="predicted"/>
<dbReference type="CDD" id="cd15482">
    <property type="entry name" value="Sialidase_non-viral"/>
    <property type="match status" value="2"/>
</dbReference>
<accession>A0A5M3MYQ5</accession>
<name>A0A5M3MYQ5_CONPW</name>
<feature type="chain" id="PRO_5024272897" evidence="1">
    <location>
        <begin position="26"/>
        <end position="367"/>
    </location>
</feature>
<dbReference type="Gene3D" id="2.120.10.10">
    <property type="match status" value="1"/>
</dbReference>
<evidence type="ECO:0000259" key="2">
    <source>
        <dbReference type="Pfam" id="PF13088"/>
    </source>
</evidence>
<dbReference type="OMA" id="YTYYRIT"/>
<reference evidence="4" key="1">
    <citation type="journal article" date="2012" name="Science">
        <title>The Paleozoic origin of enzymatic lignin decomposition reconstructed from 31 fungal genomes.</title>
        <authorList>
            <person name="Floudas D."/>
            <person name="Binder M."/>
            <person name="Riley R."/>
            <person name="Barry K."/>
            <person name="Blanchette R.A."/>
            <person name="Henrissat B."/>
            <person name="Martinez A.T."/>
            <person name="Otillar R."/>
            <person name="Spatafora J.W."/>
            <person name="Yadav J.S."/>
            <person name="Aerts A."/>
            <person name="Benoit I."/>
            <person name="Boyd A."/>
            <person name="Carlson A."/>
            <person name="Copeland A."/>
            <person name="Coutinho P.M."/>
            <person name="de Vries R.P."/>
            <person name="Ferreira P."/>
            <person name="Findley K."/>
            <person name="Foster B."/>
            <person name="Gaskell J."/>
            <person name="Glotzer D."/>
            <person name="Gorecki P."/>
            <person name="Heitman J."/>
            <person name="Hesse C."/>
            <person name="Hori C."/>
            <person name="Igarashi K."/>
            <person name="Jurgens J.A."/>
            <person name="Kallen N."/>
            <person name="Kersten P."/>
            <person name="Kohler A."/>
            <person name="Kuees U."/>
            <person name="Kumar T.K.A."/>
            <person name="Kuo A."/>
            <person name="LaButti K."/>
            <person name="Larrondo L.F."/>
            <person name="Lindquist E."/>
            <person name="Ling A."/>
            <person name="Lombard V."/>
            <person name="Lucas S."/>
            <person name="Lundell T."/>
            <person name="Martin R."/>
            <person name="McLaughlin D.J."/>
            <person name="Morgenstern I."/>
            <person name="Morin E."/>
            <person name="Murat C."/>
            <person name="Nagy L.G."/>
            <person name="Nolan M."/>
            <person name="Ohm R.A."/>
            <person name="Patyshakuliyeva A."/>
            <person name="Rokas A."/>
            <person name="Ruiz-Duenas F.J."/>
            <person name="Sabat G."/>
            <person name="Salamov A."/>
            <person name="Samejima M."/>
            <person name="Schmutz J."/>
            <person name="Slot J.C."/>
            <person name="St John F."/>
            <person name="Stenlid J."/>
            <person name="Sun H."/>
            <person name="Sun S."/>
            <person name="Syed K."/>
            <person name="Tsang A."/>
            <person name="Wiebenga A."/>
            <person name="Young D."/>
            <person name="Pisabarro A."/>
            <person name="Eastwood D.C."/>
            <person name="Martin F."/>
            <person name="Cullen D."/>
            <person name="Grigoriev I.V."/>
            <person name="Hibbett D.S."/>
        </authorList>
    </citation>
    <scope>NUCLEOTIDE SEQUENCE [LARGE SCALE GENOMIC DNA]</scope>
    <source>
        <strain evidence="4">RWD-64-598 SS2</strain>
    </source>
</reference>
<comment type="caution">
    <text evidence="3">The sequence shown here is derived from an EMBL/GenBank/DDBJ whole genome shotgun (WGS) entry which is preliminary data.</text>
</comment>
<sequence>MRFFSTSSIVTWATAALSVASVVLGAPASPAGLQKRAAVVPTMTGSAAGMAGANTYGRASVMNDGSLLGSATYFQDGNNIINAIHSTDGGATWTILGQVTSGASDAHDIDNAYLQQLPSGRILASFRNNDKSGSAYTYYRITICYSEDGGVTWQFLSQAAEQAAASQPNGLWEPFLRVTGSGAVQVYYSRENNANDQDLIMSSSTDQGATWSAPVAVIGTDKTDARDGMIGIAANGAAGNLFAVFESVENGIFQVQKSESSDDGSTWGPRGVVYAAPNGLNAQSPQVANVGGALVAIFMTNEDSGVAGTAQEAVKIVTSGDGGNTWGNKLTVGPAPSFWPGVTTTGNNNFIAIYGTSDVVVQEVTLS</sequence>
<dbReference type="InterPro" id="IPR011040">
    <property type="entry name" value="Sialidase"/>
</dbReference>
<dbReference type="RefSeq" id="XP_007766017.1">
    <property type="nucleotide sequence ID" value="XM_007767827.1"/>
</dbReference>
<protein>
    <submittedName>
        <fullName evidence="3">Glycoside hydrolase family 93 protein</fullName>
    </submittedName>
</protein>